<keyword evidence="1" id="KW-0862">Zinc</keyword>
<keyword evidence="1" id="KW-0863">Zinc-finger</keyword>
<protein>
    <recommendedName>
        <fullName evidence="4">RING-type domain-containing protein</fullName>
    </recommendedName>
</protein>
<dbReference type="PANTHER" id="PTHR46569">
    <property type="entry name" value="E3 UBIQUITIN-PROTEIN LIGASE TRAIP"/>
    <property type="match status" value="1"/>
</dbReference>
<feature type="compositionally biased region" description="Acidic residues" evidence="3">
    <location>
        <begin position="271"/>
        <end position="283"/>
    </location>
</feature>
<reference evidence="5" key="1">
    <citation type="submission" date="2020-12" db="EMBL/GenBank/DDBJ databases">
        <title>Metabolic potential, ecology and presence of endohyphal bacteria is reflected in genomic diversity of Mucoromycotina.</title>
        <authorList>
            <person name="Muszewska A."/>
            <person name="Okrasinska A."/>
            <person name="Steczkiewicz K."/>
            <person name="Drgas O."/>
            <person name="Orlowska M."/>
            <person name="Perlinska-Lenart U."/>
            <person name="Aleksandrzak-Piekarczyk T."/>
            <person name="Szatraj K."/>
            <person name="Zielenkiewicz U."/>
            <person name="Pilsyk S."/>
            <person name="Malc E."/>
            <person name="Mieczkowski P."/>
            <person name="Kruszewska J.S."/>
            <person name="Biernat P."/>
            <person name="Pawlowska J."/>
        </authorList>
    </citation>
    <scope>NUCLEOTIDE SEQUENCE</scope>
    <source>
        <strain evidence="5">WA0000051536</strain>
    </source>
</reference>
<dbReference type="OrthoDB" id="8062037at2759"/>
<feature type="region of interest" description="Disordered" evidence="3">
    <location>
        <begin position="240"/>
        <end position="336"/>
    </location>
</feature>
<dbReference type="GO" id="GO:0005634">
    <property type="term" value="C:nucleus"/>
    <property type="evidence" value="ECO:0007669"/>
    <property type="project" value="TreeGrafter"/>
</dbReference>
<dbReference type="InterPro" id="IPR013083">
    <property type="entry name" value="Znf_RING/FYVE/PHD"/>
</dbReference>
<dbReference type="GO" id="GO:0008270">
    <property type="term" value="F:zinc ion binding"/>
    <property type="evidence" value="ECO:0007669"/>
    <property type="project" value="UniProtKB-KW"/>
</dbReference>
<dbReference type="Pfam" id="PF13639">
    <property type="entry name" value="zf-RING_2"/>
    <property type="match status" value="1"/>
</dbReference>
<dbReference type="SUPFAM" id="SSF57850">
    <property type="entry name" value="RING/U-box"/>
    <property type="match status" value="1"/>
</dbReference>
<keyword evidence="2" id="KW-0175">Coiled coil</keyword>
<dbReference type="PROSITE" id="PS50089">
    <property type="entry name" value="ZF_RING_2"/>
    <property type="match status" value="1"/>
</dbReference>
<keyword evidence="1" id="KW-0479">Metal-binding</keyword>
<dbReference type="EMBL" id="JAEPRA010000005">
    <property type="protein sequence ID" value="KAG2185488.1"/>
    <property type="molecule type" value="Genomic_DNA"/>
</dbReference>
<dbReference type="PANTHER" id="PTHR46569:SF1">
    <property type="entry name" value="E3 UBIQUITIN-PROTEIN LIGASE RFWD3-RELATED"/>
    <property type="match status" value="1"/>
</dbReference>
<dbReference type="Gene3D" id="3.30.40.10">
    <property type="entry name" value="Zinc/RING finger domain, C3HC4 (zinc finger)"/>
    <property type="match status" value="1"/>
</dbReference>
<feature type="domain" description="RING-type" evidence="4">
    <location>
        <begin position="12"/>
        <end position="41"/>
    </location>
</feature>
<dbReference type="GO" id="GO:0061630">
    <property type="term" value="F:ubiquitin protein ligase activity"/>
    <property type="evidence" value="ECO:0007669"/>
    <property type="project" value="TreeGrafter"/>
</dbReference>
<evidence type="ECO:0000259" key="4">
    <source>
        <dbReference type="PROSITE" id="PS50089"/>
    </source>
</evidence>
<evidence type="ECO:0000256" key="3">
    <source>
        <dbReference type="SAM" id="MobiDB-lite"/>
    </source>
</evidence>
<sequence length="336" mass="37748">MEPLSGLPLAALPCKHVYHIDCITTWIRSSAAAVPRCPVCRSKTKRNQIIGPLYFTIPASETRPQSSSNLTTTIGATEDVVDLSYATDLQTNFDKAHKSLEEKSVLLEKANQQIERFKAQAIQQQSEHLRLQESLSRSQLQLRYVKALRGVQELDAALQSPSAQARMRQWKELPRDQLALILGSLHEKTSMVENERALWKRKDRMQQEELNILRISLEKSEQKRKKMVLKKQEYEKEIERLSSVSQNGSVPHSFPPQAGPSSGNKRRIASDDETDSNATDDEAPPVVKKKKPIPIELSSDSDTDAEDDVPVVARSKPIHPKRLELLGIPPQPTAGQ</sequence>
<comment type="caution">
    <text evidence="5">The sequence shown here is derived from an EMBL/GenBank/DDBJ whole genome shotgun (WGS) entry which is preliminary data.</text>
</comment>
<organism evidence="5 6">
    <name type="scientific">Umbelopsis vinacea</name>
    <dbReference type="NCBI Taxonomy" id="44442"/>
    <lineage>
        <taxon>Eukaryota</taxon>
        <taxon>Fungi</taxon>
        <taxon>Fungi incertae sedis</taxon>
        <taxon>Mucoromycota</taxon>
        <taxon>Mucoromycotina</taxon>
        <taxon>Umbelopsidomycetes</taxon>
        <taxon>Umbelopsidales</taxon>
        <taxon>Umbelopsidaceae</taxon>
        <taxon>Umbelopsis</taxon>
    </lineage>
</organism>
<dbReference type="InterPro" id="IPR052639">
    <property type="entry name" value="TRAIP_ubiq-protein_ligase"/>
</dbReference>
<dbReference type="GO" id="GO:0016567">
    <property type="term" value="P:protein ubiquitination"/>
    <property type="evidence" value="ECO:0007669"/>
    <property type="project" value="TreeGrafter"/>
</dbReference>
<name>A0A8H7Q577_9FUNG</name>
<evidence type="ECO:0000313" key="6">
    <source>
        <dbReference type="Proteomes" id="UP000612746"/>
    </source>
</evidence>
<evidence type="ECO:0000256" key="2">
    <source>
        <dbReference type="SAM" id="Coils"/>
    </source>
</evidence>
<keyword evidence="6" id="KW-1185">Reference proteome</keyword>
<proteinExistence type="predicted"/>
<feature type="compositionally biased region" description="Acidic residues" evidence="3">
    <location>
        <begin position="299"/>
        <end position="309"/>
    </location>
</feature>
<gene>
    <name evidence="5" type="ORF">INT44_002279</name>
</gene>
<dbReference type="Proteomes" id="UP000612746">
    <property type="component" value="Unassembled WGS sequence"/>
</dbReference>
<dbReference type="GO" id="GO:0090734">
    <property type="term" value="C:site of DNA damage"/>
    <property type="evidence" value="ECO:0007669"/>
    <property type="project" value="TreeGrafter"/>
</dbReference>
<dbReference type="InterPro" id="IPR001841">
    <property type="entry name" value="Znf_RING"/>
</dbReference>
<dbReference type="GO" id="GO:0031297">
    <property type="term" value="P:replication fork processing"/>
    <property type="evidence" value="ECO:0007669"/>
    <property type="project" value="TreeGrafter"/>
</dbReference>
<evidence type="ECO:0000256" key="1">
    <source>
        <dbReference type="PROSITE-ProRule" id="PRU00175"/>
    </source>
</evidence>
<accession>A0A8H7Q577</accession>
<dbReference type="AlphaFoldDB" id="A0A8H7Q577"/>
<evidence type="ECO:0000313" key="5">
    <source>
        <dbReference type="EMBL" id="KAG2185488.1"/>
    </source>
</evidence>
<feature type="coiled-coil region" evidence="2">
    <location>
        <begin position="100"/>
        <end position="127"/>
    </location>
</feature>